<reference evidence="2" key="1">
    <citation type="submission" date="2015-10" db="EMBL/GenBank/DDBJ databases">
        <authorList>
            <person name="Gilbert D.G."/>
        </authorList>
    </citation>
    <scope>NUCLEOTIDE SEQUENCE</scope>
</reference>
<feature type="transmembrane region" description="Helical" evidence="1">
    <location>
        <begin position="12"/>
        <end position="37"/>
    </location>
</feature>
<gene>
    <name evidence="2" type="ORF">MGWOODY_Clf2930</name>
</gene>
<dbReference type="AlphaFoldDB" id="A0A160VAI6"/>
<name>A0A160VAI6_9ZZZZ</name>
<evidence type="ECO:0000313" key="2">
    <source>
        <dbReference type="EMBL" id="CUV02365.1"/>
    </source>
</evidence>
<keyword evidence="1" id="KW-0472">Membrane</keyword>
<accession>A0A160VAI6</accession>
<proteinExistence type="predicted"/>
<evidence type="ECO:0000256" key="1">
    <source>
        <dbReference type="SAM" id="Phobius"/>
    </source>
</evidence>
<keyword evidence="1" id="KW-1133">Transmembrane helix</keyword>
<dbReference type="EMBL" id="FAXA01000247">
    <property type="protein sequence ID" value="CUV02365.1"/>
    <property type="molecule type" value="Genomic_DNA"/>
</dbReference>
<keyword evidence="1" id="KW-0812">Transmembrane</keyword>
<sequence length="48" mass="4665">MGGVGGAALGGAFLALGGFSTVGFFSFGAVLLSTVVLQFGMGARKPLE</sequence>
<organism evidence="2">
    <name type="scientific">hydrothermal vent metagenome</name>
    <dbReference type="NCBI Taxonomy" id="652676"/>
    <lineage>
        <taxon>unclassified sequences</taxon>
        <taxon>metagenomes</taxon>
        <taxon>ecological metagenomes</taxon>
    </lineage>
</organism>
<protein>
    <submittedName>
        <fullName evidence="2">Uncharacterized protein</fullName>
    </submittedName>
</protein>